<evidence type="ECO:0000259" key="6">
    <source>
        <dbReference type="PROSITE" id="PS50071"/>
    </source>
</evidence>
<feature type="region of interest" description="Disordered" evidence="5">
    <location>
        <begin position="135"/>
        <end position="157"/>
    </location>
</feature>
<dbReference type="CDD" id="cd00086">
    <property type="entry name" value="homeodomain"/>
    <property type="match status" value="1"/>
</dbReference>
<dbReference type="InterPro" id="IPR050224">
    <property type="entry name" value="TALE_homeobox"/>
</dbReference>
<dbReference type="Gene3D" id="1.10.10.60">
    <property type="entry name" value="Homeodomain-like"/>
    <property type="match status" value="1"/>
</dbReference>
<evidence type="ECO:0000313" key="7">
    <source>
        <dbReference type="EMBL" id="GFR75766.1"/>
    </source>
</evidence>
<feature type="region of interest" description="Disordered" evidence="5">
    <location>
        <begin position="561"/>
        <end position="588"/>
    </location>
</feature>
<evidence type="ECO:0000256" key="5">
    <source>
        <dbReference type="SAM" id="MobiDB-lite"/>
    </source>
</evidence>
<dbReference type="Proteomes" id="UP000762676">
    <property type="component" value="Unassembled WGS sequence"/>
</dbReference>
<dbReference type="EMBL" id="BMAT01007981">
    <property type="protein sequence ID" value="GFR75766.1"/>
    <property type="molecule type" value="Genomic_DNA"/>
</dbReference>
<organism evidence="7 8">
    <name type="scientific">Elysia marginata</name>
    <dbReference type="NCBI Taxonomy" id="1093978"/>
    <lineage>
        <taxon>Eukaryota</taxon>
        <taxon>Metazoa</taxon>
        <taxon>Spiralia</taxon>
        <taxon>Lophotrochozoa</taxon>
        <taxon>Mollusca</taxon>
        <taxon>Gastropoda</taxon>
        <taxon>Heterobranchia</taxon>
        <taxon>Euthyneura</taxon>
        <taxon>Panpulmonata</taxon>
        <taxon>Sacoglossa</taxon>
        <taxon>Placobranchoidea</taxon>
        <taxon>Plakobranchidae</taxon>
        <taxon>Elysia</taxon>
    </lineage>
</organism>
<evidence type="ECO:0000256" key="1">
    <source>
        <dbReference type="ARBA" id="ARBA00023125"/>
    </source>
</evidence>
<dbReference type="PROSITE" id="PS50071">
    <property type="entry name" value="HOMEOBOX_2"/>
    <property type="match status" value="1"/>
</dbReference>
<keyword evidence="3 4" id="KW-0539">Nucleus</keyword>
<accession>A0AAV4FRX7</accession>
<proteinExistence type="predicted"/>
<comment type="caution">
    <text evidence="7">The sequence shown here is derived from an EMBL/GenBank/DDBJ whole genome shotgun (WGS) entry which is preliminary data.</text>
</comment>
<evidence type="ECO:0000313" key="8">
    <source>
        <dbReference type="Proteomes" id="UP000762676"/>
    </source>
</evidence>
<feature type="DNA-binding region" description="Homeobox" evidence="4">
    <location>
        <begin position="746"/>
        <end position="808"/>
    </location>
</feature>
<comment type="subcellular location">
    <subcellularLocation>
        <location evidence="4">Nucleus</location>
    </subcellularLocation>
</comment>
<dbReference type="InterPro" id="IPR008422">
    <property type="entry name" value="KN_HD"/>
</dbReference>
<keyword evidence="1 4" id="KW-0238">DNA-binding</keyword>
<dbReference type="GO" id="GO:0003677">
    <property type="term" value="F:DNA binding"/>
    <property type="evidence" value="ECO:0007669"/>
    <property type="project" value="UniProtKB-UniRule"/>
</dbReference>
<feature type="compositionally biased region" description="Basic and acidic residues" evidence="5">
    <location>
        <begin position="138"/>
        <end position="152"/>
    </location>
</feature>
<feature type="compositionally biased region" description="Pro residues" evidence="5">
    <location>
        <begin position="566"/>
        <end position="578"/>
    </location>
</feature>
<evidence type="ECO:0000256" key="2">
    <source>
        <dbReference type="ARBA" id="ARBA00023155"/>
    </source>
</evidence>
<dbReference type="PANTHER" id="PTHR11850">
    <property type="entry name" value="HOMEOBOX PROTEIN TRANSCRIPTION FACTORS"/>
    <property type="match status" value="1"/>
</dbReference>
<dbReference type="InterPro" id="IPR001356">
    <property type="entry name" value="HD"/>
</dbReference>
<evidence type="ECO:0000256" key="4">
    <source>
        <dbReference type="PROSITE-ProRule" id="PRU00108"/>
    </source>
</evidence>
<gene>
    <name evidence="7" type="ORF">ElyMa_003928200</name>
</gene>
<reference evidence="7 8" key="1">
    <citation type="journal article" date="2021" name="Elife">
        <title>Chloroplast acquisition without the gene transfer in kleptoplastic sea slugs, Plakobranchus ocellatus.</title>
        <authorList>
            <person name="Maeda T."/>
            <person name="Takahashi S."/>
            <person name="Yoshida T."/>
            <person name="Shimamura S."/>
            <person name="Takaki Y."/>
            <person name="Nagai Y."/>
            <person name="Toyoda A."/>
            <person name="Suzuki Y."/>
            <person name="Arimoto A."/>
            <person name="Ishii H."/>
            <person name="Satoh N."/>
            <person name="Nishiyama T."/>
            <person name="Hasebe M."/>
            <person name="Maruyama T."/>
            <person name="Minagawa J."/>
            <person name="Obokata J."/>
            <person name="Shigenobu S."/>
        </authorList>
    </citation>
    <scope>NUCLEOTIDE SEQUENCE [LARGE SCALE GENOMIC DNA]</scope>
</reference>
<dbReference type="Pfam" id="PF05920">
    <property type="entry name" value="Homeobox_KN"/>
    <property type="match status" value="1"/>
</dbReference>
<name>A0AAV4FRX7_9GAST</name>
<dbReference type="InterPro" id="IPR009057">
    <property type="entry name" value="Homeodomain-like_sf"/>
</dbReference>
<feature type="domain" description="Homeobox" evidence="6">
    <location>
        <begin position="744"/>
        <end position="807"/>
    </location>
</feature>
<dbReference type="GO" id="GO:0006355">
    <property type="term" value="P:regulation of DNA-templated transcription"/>
    <property type="evidence" value="ECO:0007669"/>
    <property type="project" value="InterPro"/>
</dbReference>
<sequence length="857" mass="96451">MAALSNPPEQVSLCESDWYRSEAIDTPNEKVIIETSYSSGLNNHQGTLREADSDKVDTSSGFDAAINELQVGTNRGSTELDENVGDDISPAIQISKTFSLATFGTTPYCNEQPPSIASNTSPLQSYNITNLDNETDCADEKNAGSSKSDKTQPIRQTYNNTPSAVKQFCSTHKRKATKKPIECHVIDLETFSTSHACTIKVEQKDISSKTFRHPSVNSCSNTREDFDKFSTQSIFLTDNPHGFDLMPSKVKQGGPDSLDQQRAYFGDDSKLPDDDATTTTIETNYGHVDMGSFYLQEVSGESLEYVCNLEHIAESEDTSDLVIDLNERTAVDSGIFEVSLTDNNSFYNFADRQLSISSAQEPVKRTSHPRFKEAIVLDSTSRGGGYKEQISFLHDKPVEESPQMYKKNITYNVPHNVRRDLTYYDGMKTLRDPYVTDECGYMYHQNYNSQFLCNRMIPCASSWESTQKSPYSPTITELVEESAQGSWCSDSLTDFFESRDPSDIAQYSQLNTIKDEEETDDADETGFMHETADLNWNHMGQGHDHLTGYFFPENPHTTRFATAALTPPPSESSTPNPPSSHYNDDITTHHWAPLTSPCPLPDYVSNETISTMSPLQESRLQLPYNHLKPECFDSNFLNHGSQRAVARPFPSMADAFHSGYSCSTSNYTPNEPASRKIDLNSKRRGKSRKVQIQSDKISTSTPKYSKVNRDNPESTSAFNLPIQGNVIHTKIRPQPRMIKASAADKIPRHNEPLKQHAVDVMTRWYEENIHNPYPTKAQKTAMAQEGQISENQVKSWFANKRNRTHNTKPKVHKRAMEEKLKELFKDLKNTNSTTAMDNSHIIQQLSGIIQHCHMKLD</sequence>
<dbReference type="SUPFAM" id="SSF46689">
    <property type="entry name" value="Homeodomain-like"/>
    <property type="match status" value="1"/>
</dbReference>
<dbReference type="GO" id="GO:0005634">
    <property type="term" value="C:nucleus"/>
    <property type="evidence" value="ECO:0007669"/>
    <property type="project" value="UniProtKB-SubCell"/>
</dbReference>
<keyword evidence="2 4" id="KW-0371">Homeobox</keyword>
<dbReference type="SMART" id="SM00389">
    <property type="entry name" value="HOX"/>
    <property type="match status" value="1"/>
</dbReference>
<feature type="region of interest" description="Disordered" evidence="5">
    <location>
        <begin position="681"/>
        <end position="718"/>
    </location>
</feature>
<evidence type="ECO:0000256" key="3">
    <source>
        <dbReference type="ARBA" id="ARBA00023242"/>
    </source>
</evidence>
<dbReference type="AlphaFoldDB" id="A0AAV4FRX7"/>
<keyword evidence="8" id="KW-1185">Reference proteome</keyword>
<feature type="compositionally biased region" description="Polar residues" evidence="5">
    <location>
        <begin position="690"/>
        <end position="703"/>
    </location>
</feature>
<protein>
    <submittedName>
        <fullName evidence="7">Pre-B-cell leukemia transcription factor 4</fullName>
    </submittedName>
</protein>